<comment type="caution">
    <text evidence="12">The sequence shown here is derived from an EMBL/GenBank/DDBJ whole genome shotgun (WGS) entry which is preliminary data.</text>
</comment>
<dbReference type="InterPro" id="IPR027268">
    <property type="entry name" value="Peptidase_M4/M1_CTD_sf"/>
</dbReference>
<dbReference type="AlphaFoldDB" id="A0A8J1YAE2"/>
<dbReference type="GO" id="GO:0008237">
    <property type="term" value="F:metallopeptidase activity"/>
    <property type="evidence" value="ECO:0007669"/>
    <property type="project" value="InterPro"/>
</dbReference>
<evidence type="ECO:0000256" key="2">
    <source>
        <dbReference type="ARBA" id="ARBA00010937"/>
    </source>
</evidence>
<comment type="similarity">
    <text evidence="2">Belongs to the TAF2 family.</text>
</comment>
<evidence type="ECO:0000256" key="5">
    <source>
        <dbReference type="ARBA" id="ARBA00023163"/>
    </source>
</evidence>
<feature type="domain" description="Transcription initiation factor TFIID subunit 2 Ig-like" evidence="10">
    <location>
        <begin position="508"/>
        <end position="627"/>
    </location>
</feature>
<dbReference type="SUPFAM" id="SSF55486">
    <property type="entry name" value="Metalloproteases ('zincins'), catalytic domain"/>
    <property type="match status" value="1"/>
</dbReference>
<dbReference type="GO" id="GO:0000976">
    <property type="term" value="F:transcription cis-regulatory region binding"/>
    <property type="evidence" value="ECO:0007669"/>
    <property type="project" value="UniProtKB-ARBA"/>
</dbReference>
<evidence type="ECO:0000313" key="12">
    <source>
        <dbReference type="EMBL" id="CAH1772868.1"/>
    </source>
</evidence>
<keyword evidence="4" id="KW-0805">Transcription regulation</keyword>
<evidence type="ECO:0000259" key="11">
    <source>
        <dbReference type="Pfam" id="PF25577"/>
    </source>
</evidence>
<accession>A0A8J1YAE2</accession>
<feature type="compositionally biased region" description="Basic residues" evidence="8">
    <location>
        <begin position="1166"/>
        <end position="1191"/>
    </location>
</feature>
<dbReference type="PANTHER" id="PTHR15137:SF9">
    <property type="entry name" value="TRANSCRIPTION INITIATION FACTOR TFIID SUBUNIT 2"/>
    <property type="match status" value="1"/>
</dbReference>
<feature type="compositionally biased region" description="Basic and acidic residues" evidence="8">
    <location>
        <begin position="1192"/>
        <end position="1201"/>
    </location>
</feature>
<reference evidence="12" key="1">
    <citation type="submission" date="2022-03" db="EMBL/GenBank/DDBJ databases">
        <authorList>
            <person name="Martin C."/>
        </authorList>
    </citation>
    <scope>NUCLEOTIDE SEQUENCE</scope>
</reference>
<dbReference type="SUPFAM" id="SSF63737">
    <property type="entry name" value="Leukotriene A4 hydrolase N-terminal domain"/>
    <property type="match status" value="1"/>
</dbReference>
<dbReference type="InterPro" id="IPR037813">
    <property type="entry name" value="TAF2"/>
</dbReference>
<dbReference type="Proteomes" id="UP000749559">
    <property type="component" value="Unassembled WGS sequence"/>
</dbReference>
<feature type="domain" description="Peptidase M1 membrane alanine aminopeptidase" evidence="9">
    <location>
        <begin position="274"/>
        <end position="504"/>
    </location>
</feature>
<dbReference type="GO" id="GO:0051123">
    <property type="term" value="P:RNA polymerase II preinitiation complex assembly"/>
    <property type="evidence" value="ECO:0007669"/>
    <property type="project" value="UniProtKB-ARBA"/>
</dbReference>
<gene>
    <name evidence="12" type="ORF">OFUS_LOCUS556</name>
</gene>
<feature type="compositionally biased region" description="Polar residues" evidence="8">
    <location>
        <begin position="1202"/>
        <end position="1219"/>
    </location>
</feature>
<keyword evidence="6" id="KW-0539">Nucleus</keyword>
<evidence type="ECO:0000256" key="1">
    <source>
        <dbReference type="ARBA" id="ARBA00004123"/>
    </source>
</evidence>
<comment type="subcellular location">
    <subcellularLocation>
        <location evidence="1">Nucleus</location>
    </subcellularLocation>
</comment>
<dbReference type="Pfam" id="PF01433">
    <property type="entry name" value="Peptidase_M1"/>
    <property type="match status" value="1"/>
</dbReference>
<evidence type="ECO:0000259" key="10">
    <source>
        <dbReference type="Pfam" id="PF25316"/>
    </source>
</evidence>
<evidence type="ECO:0000256" key="3">
    <source>
        <dbReference type="ARBA" id="ARBA00017363"/>
    </source>
</evidence>
<evidence type="ECO:0000259" key="9">
    <source>
        <dbReference type="Pfam" id="PF01433"/>
    </source>
</evidence>
<dbReference type="PANTHER" id="PTHR15137">
    <property type="entry name" value="TRANSCRIPTION INITIATION FACTOR TFIID"/>
    <property type="match status" value="1"/>
</dbReference>
<feature type="compositionally biased region" description="Basic and acidic residues" evidence="8">
    <location>
        <begin position="1144"/>
        <end position="1165"/>
    </location>
</feature>
<dbReference type="FunFam" id="2.60.40.1730:FF:000003">
    <property type="entry name" value="Transcription initiation factor TFIID subunit 2"/>
    <property type="match status" value="1"/>
</dbReference>
<keyword evidence="13" id="KW-1185">Reference proteome</keyword>
<dbReference type="Pfam" id="PF25316">
    <property type="entry name" value="TAF2_3rd"/>
    <property type="match status" value="1"/>
</dbReference>
<dbReference type="GO" id="GO:0005669">
    <property type="term" value="C:transcription factor TFIID complex"/>
    <property type="evidence" value="ECO:0007669"/>
    <property type="project" value="InterPro"/>
</dbReference>
<dbReference type="InterPro" id="IPR057991">
    <property type="entry name" value="TPR_TAF2_C"/>
</dbReference>
<dbReference type="OrthoDB" id="308861at2759"/>
<dbReference type="Pfam" id="PF25577">
    <property type="entry name" value="TPR_TAF2_C"/>
    <property type="match status" value="1"/>
</dbReference>
<dbReference type="GO" id="GO:0003682">
    <property type="term" value="F:chromatin binding"/>
    <property type="evidence" value="ECO:0007669"/>
    <property type="project" value="TreeGrafter"/>
</dbReference>
<dbReference type="GO" id="GO:0016251">
    <property type="term" value="F:RNA polymerase II general transcription initiation factor activity"/>
    <property type="evidence" value="ECO:0007669"/>
    <property type="project" value="TreeGrafter"/>
</dbReference>
<protein>
    <recommendedName>
        <fullName evidence="3">Transcription initiation factor TFIID subunit 2</fullName>
    </recommendedName>
    <alternativeName>
        <fullName evidence="7">Transcription initiation factor TFIID 150 kDa subunit</fullName>
    </alternativeName>
</protein>
<feature type="region of interest" description="Disordered" evidence="8">
    <location>
        <begin position="1008"/>
        <end position="1049"/>
    </location>
</feature>
<dbReference type="EMBL" id="CAIIXF020000001">
    <property type="protein sequence ID" value="CAH1772868.1"/>
    <property type="molecule type" value="Genomic_DNA"/>
</dbReference>
<sequence>MKSKDPKIDLTRQYRLAHQTLCITGFNFNTKSYVGYTELTIHPLRQDLRRIKLNCKQCKIYRVSVNDKWEIPFLYNDPTLEAVQGEGKTRNLDTYMNAYNDAVCSVDASVGSGEITLRLPNEAFPIVAEMQPIRLILEFSLEEPSSGVQWVVPEGEGSLAENSAHMFTYRLENAARLCFPCIDSFAEPCTWKLEFTVDCDMIAVSCGDLVDTVYTQDMRKKTYHYYLSTPTSAFNIAFAVGPFEVLVDPNMHEVTHFCLPHLKPLLQHTTAFLHEAFEFYEELMSIRYPYSCYKQVFVDQTYDDAQSFATLTFLSSNLLHSSRIIDQTYLSRSIMAEAIARQFFGTFITMDTWSDAWLPKGISLYLASLFVKRFFGTNEYRYHIYEELQSVIDYEQNVCGIVLDPSSSLEHCTYFPIRHPHTISPRYAQMMEKKAHLVIRMLELRIGPELLTQVFNKLLSLATNASTQKTNYDLWGHMLLSTSSFLRGISTVTGKDVQVFIDQWVCQSGCPKFSGNFVFNRKRNVVELELKQDISSPGDLKYVGPLTMTIQELDGSFKHTFKIEENKTKFEITCHSKSRRQKKKKIPLMTGEEVDIDLSFMDADSPVLWLRPDGNMELLRKVVWEQPDFMWQYQLRHERDIIAQLEAINALEGYPTPATRMALTDCIENEQCFYRVRQSAAKCLAKVANAMSINWVGPPAMIQIFQKMFGSHANKNIVRLNNFTHFQQYYIQKSIPVAMASLRNVHNICPPEVVRLILDLVKYNDNGKNKFDDNYYKASLIDSLADTITPAVAMLALPGQGPSVNSLGSETRAIVEEVVRSLNLEKLLPCYGLVVSISCLKALRKLQKFGHLPSDISIFKAYTDKGIFKLLRLEAFKAVVDYVHVEESEKELQELLDVVEYDPDPHIRHSVVRFLIEKPPFARNKKHKLNTEYLVDRLWGLMNAKVSSDTRLRCDIADLYYTLYGRHRPVCLPIPENVMVLNLKKKTTQMNASLLEASEEELLEDLGGRYSPYRETSPVRSGIKRRASSPLSPVQRPPPPGESQSHQDDMSAFSFKDVNMDRAPLRLSSPDSSPLKSPPTGFASEYMKFAGVSEIMPPMFEQKSPPIPAGLPLVSPPIMTSNIDIQEEVIIMDDDSRSSFTESQRIKSEKSSQDSHHPDKHDSSSSKHHKKKKRKDKHKKHKKHKHKHDKHKLSDTDKKSENISSGTSTPVGTSQRLSPPSSPDFQVI</sequence>
<organism evidence="12 13">
    <name type="scientific">Owenia fusiformis</name>
    <name type="common">Polychaete worm</name>
    <dbReference type="NCBI Taxonomy" id="6347"/>
    <lineage>
        <taxon>Eukaryota</taxon>
        <taxon>Metazoa</taxon>
        <taxon>Spiralia</taxon>
        <taxon>Lophotrochozoa</taxon>
        <taxon>Annelida</taxon>
        <taxon>Polychaeta</taxon>
        <taxon>Sedentaria</taxon>
        <taxon>Canalipalpata</taxon>
        <taxon>Sabellida</taxon>
        <taxon>Oweniida</taxon>
        <taxon>Oweniidae</taxon>
        <taxon>Owenia</taxon>
    </lineage>
</organism>
<dbReference type="InterPro" id="IPR016024">
    <property type="entry name" value="ARM-type_fold"/>
</dbReference>
<evidence type="ECO:0000256" key="8">
    <source>
        <dbReference type="SAM" id="MobiDB-lite"/>
    </source>
</evidence>
<dbReference type="SUPFAM" id="SSF48371">
    <property type="entry name" value="ARM repeat"/>
    <property type="match status" value="1"/>
</dbReference>
<evidence type="ECO:0000313" key="13">
    <source>
        <dbReference type="Proteomes" id="UP000749559"/>
    </source>
</evidence>
<evidence type="ECO:0000256" key="4">
    <source>
        <dbReference type="ARBA" id="ARBA00023015"/>
    </source>
</evidence>
<dbReference type="GO" id="GO:0008270">
    <property type="term" value="F:zinc ion binding"/>
    <property type="evidence" value="ECO:0007669"/>
    <property type="project" value="InterPro"/>
</dbReference>
<dbReference type="InterPro" id="IPR042097">
    <property type="entry name" value="Aminopeptidase_N-like_N_sf"/>
</dbReference>
<dbReference type="CDD" id="cd09839">
    <property type="entry name" value="M1_like_TAF2"/>
    <property type="match status" value="1"/>
</dbReference>
<name>A0A8J1YAE2_OWEFU</name>
<proteinExistence type="inferred from homology"/>
<dbReference type="InterPro" id="IPR057345">
    <property type="entry name" value="Ig-like_TAF2"/>
</dbReference>
<dbReference type="InterPro" id="IPR014782">
    <property type="entry name" value="Peptidase_M1_dom"/>
</dbReference>
<evidence type="ECO:0000256" key="7">
    <source>
        <dbReference type="ARBA" id="ARBA00033345"/>
    </source>
</evidence>
<keyword evidence="5" id="KW-0804">Transcription</keyword>
<feature type="region of interest" description="Disordered" evidence="8">
    <location>
        <begin position="1135"/>
        <end position="1228"/>
    </location>
</feature>
<dbReference type="Gene3D" id="1.10.390.10">
    <property type="entry name" value="Neutral Protease Domain 2"/>
    <property type="match status" value="1"/>
</dbReference>
<feature type="domain" description="Transcription initiation factor TFIID subunit 2 TPR repeats" evidence="11">
    <location>
        <begin position="628"/>
        <end position="990"/>
    </location>
</feature>
<evidence type="ECO:0000256" key="6">
    <source>
        <dbReference type="ARBA" id="ARBA00023242"/>
    </source>
</evidence>
<dbReference type="Gene3D" id="2.60.40.1730">
    <property type="entry name" value="tricorn interacting facor f3 domain"/>
    <property type="match status" value="1"/>
</dbReference>